<proteinExistence type="predicted"/>
<evidence type="ECO:0000256" key="1">
    <source>
        <dbReference type="SAM" id="MobiDB-lite"/>
    </source>
</evidence>
<evidence type="ECO:0000313" key="3">
    <source>
        <dbReference type="EMBL" id="GAA2363923.1"/>
    </source>
</evidence>
<reference evidence="3 4" key="1">
    <citation type="journal article" date="2019" name="Int. J. Syst. Evol. Microbiol.">
        <title>The Global Catalogue of Microorganisms (GCM) 10K type strain sequencing project: providing services to taxonomists for standard genome sequencing and annotation.</title>
        <authorList>
            <consortium name="The Broad Institute Genomics Platform"/>
            <consortium name="The Broad Institute Genome Sequencing Center for Infectious Disease"/>
            <person name="Wu L."/>
            <person name="Ma J."/>
        </authorList>
    </citation>
    <scope>NUCLEOTIDE SEQUENCE [LARGE SCALE GENOMIC DNA]</scope>
    <source>
        <strain evidence="3 4">JCM 3272</strain>
    </source>
</reference>
<feature type="region of interest" description="Disordered" evidence="1">
    <location>
        <begin position="28"/>
        <end position="66"/>
    </location>
</feature>
<comment type="caution">
    <text evidence="3">The sequence shown here is derived from an EMBL/GenBank/DDBJ whole genome shotgun (WGS) entry which is preliminary data.</text>
</comment>
<feature type="signal peptide" evidence="2">
    <location>
        <begin position="1"/>
        <end position="22"/>
    </location>
</feature>
<organism evidence="3 4">
    <name type="scientific">Dactylosporangium salmoneum</name>
    <dbReference type="NCBI Taxonomy" id="53361"/>
    <lineage>
        <taxon>Bacteria</taxon>
        <taxon>Bacillati</taxon>
        <taxon>Actinomycetota</taxon>
        <taxon>Actinomycetes</taxon>
        <taxon>Micromonosporales</taxon>
        <taxon>Micromonosporaceae</taxon>
        <taxon>Dactylosporangium</taxon>
    </lineage>
</organism>
<feature type="region of interest" description="Disordered" evidence="1">
    <location>
        <begin position="218"/>
        <end position="240"/>
    </location>
</feature>
<keyword evidence="2" id="KW-0732">Signal</keyword>
<feature type="compositionally biased region" description="Low complexity" evidence="1">
    <location>
        <begin position="28"/>
        <end position="49"/>
    </location>
</feature>
<feature type="compositionally biased region" description="Gly residues" evidence="1">
    <location>
        <begin position="50"/>
        <end position="66"/>
    </location>
</feature>
<name>A0ABN3GXR1_9ACTN</name>
<protein>
    <recommendedName>
        <fullName evidence="5">Lipoprotein</fullName>
    </recommendedName>
</protein>
<keyword evidence="4" id="KW-1185">Reference proteome</keyword>
<dbReference type="Proteomes" id="UP001501444">
    <property type="component" value="Unassembled WGS sequence"/>
</dbReference>
<evidence type="ECO:0008006" key="5">
    <source>
        <dbReference type="Google" id="ProtNLM"/>
    </source>
</evidence>
<evidence type="ECO:0000256" key="2">
    <source>
        <dbReference type="SAM" id="SignalP"/>
    </source>
</evidence>
<dbReference type="PROSITE" id="PS51257">
    <property type="entry name" value="PROKAR_LIPOPROTEIN"/>
    <property type="match status" value="1"/>
</dbReference>
<evidence type="ECO:0000313" key="4">
    <source>
        <dbReference type="Proteomes" id="UP001501444"/>
    </source>
</evidence>
<feature type="chain" id="PRO_5045311355" description="Lipoprotein" evidence="2">
    <location>
        <begin position="23"/>
        <end position="240"/>
    </location>
</feature>
<dbReference type="RefSeq" id="WP_344616014.1">
    <property type="nucleotide sequence ID" value="NZ_BAAARV010000058.1"/>
</dbReference>
<sequence>MRTTGKVAIAAVAVFSIGLAGCGDNSTPGAATSAGASGTATNGAGPSAGASGGTNGGSTGGTTGGGQGSAATCLVGTWKADGLTGSLSGPVNGNFSGGGGTLLTIDSAGKTQVDFGSMQPVTFTFAVSGNDVKGSFSYGGKVNGAIKTPSGATGTLEPTGTVDFGTLTVTVNLTAPAAVTVADKMPITEFTGSGTTDTGGAVDAQPVLKKSQYNCSGNTLKLSPPAGGPDAGTWTFKKSS</sequence>
<dbReference type="EMBL" id="BAAARV010000058">
    <property type="protein sequence ID" value="GAA2363923.1"/>
    <property type="molecule type" value="Genomic_DNA"/>
</dbReference>
<gene>
    <name evidence="3" type="ORF">GCM10010170_061270</name>
</gene>
<accession>A0ABN3GXR1</accession>